<dbReference type="Proteomes" id="UP000244948">
    <property type="component" value="Unassembled WGS sequence"/>
</dbReference>
<dbReference type="AlphaFoldDB" id="A0A2U2AN08"/>
<proteinExistence type="predicted"/>
<name>A0A2U2AN08_9GAMM</name>
<reference evidence="1 2" key="1">
    <citation type="journal article" date="2018" name="Genome Announc.">
        <title>Ignatzschineria cameli sp. nov., isolated from necrotic foot tissue of dromedaries (Camelus dromedarius) and associated maggots (Wohlfahrtia species) in Dubai.</title>
        <authorList>
            <person name="Tsang C.C."/>
            <person name="Tang J.Y."/>
            <person name="Fong J.Y."/>
            <person name="Kinne J."/>
            <person name="Lee H.H."/>
            <person name="Joseph M."/>
            <person name="Jose S."/>
            <person name="Schuster R.K."/>
            <person name="Tang Y."/>
            <person name="Sivakumar S."/>
            <person name="Chen J.H."/>
            <person name="Teng J.L."/>
            <person name="Lau S.K."/>
            <person name="Wernery U."/>
            <person name="Woo P.C."/>
        </authorList>
    </citation>
    <scope>NUCLEOTIDE SEQUENCE [LARGE SCALE GENOMIC DNA]</scope>
    <source>
        <strain evidence="1 2">KCTC 22643</strain>
    </source>
</reference>
<protein>
    <submittedName>
        <fullName evidence="1">Uncharacterized protein</fullName>
    </submittedName>
</protein>
<evidence type="ECO:0000313" key="1">
    <source>
        <dbReference type="EMBL" id="PWD84603.1"/>
    </source>
</evidence>
<comment type="caution">
    <text evidence="1">The sequence shown here is derived from an EMBL/GenBank/DDBJ whole genome shotgun (WGS) entry which is preliminary data.</text>
</comment>
<evidence type="ECO:0000313" key="2">
    <source>
        <dbReference type="Proteomes" id="UP000244948"/>
    </source>
</evidence>
<dbReference type="EMBL" id="QEWR01000002">
    <property type="protein sequence ID" value="PWD84603.1"/>
    <property type="molecule type" value="Genomic_DNA"/>
</dbReference>
<accession>A0A2U2AN08</accession>
<gene>
    <name evidence="1" type="ORF">DC082_03465</name>
</gene>
<sequence>MIGNRDCQLAGMRFMEICRGDLRQLNSLFYRTIVVGKKTSGRAGGNDWVLLTTAYPQVGILMPTAGGRFLEIRDGEIRQRSAFAGFIILKKRVR</sequence>
<organism evidence="1 2">
    <name type="scientific">Ignatzschineria indica</name>
    <dbReference type="NCBI Taxonomy" id="472583"/>
    <lineage>
        <taxon>Bacteria</taxon>
        <taxon>Pseudomonadati</taxon>
        <taxon>Pseudomonadota</taxon>
        <taxon>Gammaproteobacteria</taxon>
        <taxon>Cardiobacteriales</taxon>
        <taxon>Ignatzschineriaceae</taxon>
        <taxon>Ignatzschineria</taxon>
    </lineage>
</organism>
<keyword evidence="2" id="KW-1185">Reference proteome</keyword>
<dbReference type="RefSeq" id="WP_109235767.1">
    <property type="nucleotide sequence ID" value="NZ_JBHUNH010000014.1"/>
</dbReference>